<proteinExistence type="predicted"/>
<organism evidence="1 2">
    <name type="scientific">Liparis tanakae</name>
    <name type="common">Tanaka's snailfish</name>
    <dbReference type="NCBI Taxonomy" id="230148"/>
    <lineage>
        <taxon>Eukaryota</taxon>
        <taxon>Metazoa</taxon>
        <taxon>Chordata</taxon>
        <taxon>Craniata</taxon>
        <taxon>Vertebrata</taxon>
        <taxon>Euteleostomi</taxon>
        <taxon>Actinopterygii</taxon>
        <taxon>Neopterygii</taxon>
        <taxon>Teleostei</taxon>
        <taxon>Neoteleostei</taxon>
        <taxon>Acanthomorphata</taxon>
        <taxon>Eupercaria</taxon>
        <taxon>Perciformes</taxon>
        <taxon>Cottioidei</taxon>
        <taxon>Cottales</taxon>
        <taxon>Liparidae</taxon>
        <taxon>Liparis</taxon>
    </lineage>
</organism>
<dbReference type="AlphaFoldDB" id="A0A4Z2HT01"/>
<sequence>MARPPLGHMTTRETAFATFSLTSTLHKVMAWFGIQHKKKDNTTMTASQYCPPGNLSKHSFSPVTLLRVEKIDVGAVARDASVQIITHVHLAEQDLCAVLFFSAEATDQ</sequence>
<comment type="caution">
    <text evidence="1">The sequence shown here is derived from an EMBL/GenBank/DDBJ whole genome shotgun (WGS) entry which is preliminary data.</text>
</comment>
<dbReference type="Proteomes" id="UP000314294">
    <property type="component" value="Unassembled WGS sequence"/>
</dbReference>
<protein>
    <submittedName>
        <fullName evidence="1">Uncharacterized protein</fullName>
    </submittedName>
</protein>
<accession>A0A4Z2HT01</accession>
<name>A0A4Z2HT01_9TELE</name>
<keyword evidence="2" id="KW-1185">Reference proteome</keyword>
<dbReference type="EMBL" id="SRLO01000182">
    <property type="protein sequence ID" value="TNN68986.1"/>
    <property type="molecule type" value="Genomic_DNA"/>
</dbReference>
<evidence type="ECO:0000313" key="1">
    <source>
        <dbReference type="EMBL" id="TNN68986.1"/>
    </source>
</evidence>
<gene>
    <name evidence="1" type="ORF">EYF80_020847</name>
</gene>
<evidence type="ECO:0000313" key="2">
    <source>
        <dbReference type="Proteomes" id="UP000314294"/>
    </source>
</evidence>
<reference evidence="1 2" key="1">
    <citation type="submission" date="2019-03" db="EMBL/GenBank/DDBJ databases">
        <title>First draft genome of Liparis tanakae, snailfish: a comprehensive survey of snailfish specific genes.</title>
        <authorList>
            <person name="Kim W."/>
            <person name="Song I."/>
            <person name="Jeong J.-H."/>
            <person name="Kim D."/>
            <person name="Kim S."/>
            <person name="Ryu S."/>
            <person name="Song J.Y."/>
            <person name="Lee S.K."/>
        </authorList>
    </citation>
    <scope>NUCLEOTIDE SEQUENCE [LARGE SCALE GENOMIC DNA]</scope>
    <source>
        <tissue evidence="1">Muscle</tissue>
    </source>
</reference>